<dbReference type="AlphaFoldDB" id="A0A381E6X4"/>
<organism evidence="2 3">
    <name type="scientific">Cardiobacterium valvarum</name>
    <dbReference type="NCBI Taxonomy" id="194702"/>
    <lineage>
        <taxon>Bacteria</taxon>
        <taxon>Pseudomonadati</taxon>
        <taxon>Pseudomonadota</taxon>
        <taxon>Gammaproteobacteria</taxon>
        <taxon>Cardiobacteriales</taxon>
        <taxon>Cardiobacteriaceae</taxon>
        <taxon>Cardiobacterium</taxon>
    </lineage>
</organism>
<feature type="transmembrane region" description="Helical" evidence="1">
    <location>
        <begin position="21"/>
        <end position="40"/>
    </location>
</feature>
<dbReference type="Proteomes" id="UP000254572">
    <property type="component" value="Unassembled WGS sequence"/>
</dbReference>
<feature type="transmembrane region" description="Helical" evidence="1">
    <location>
        <begin position="204"/>
        <end position="229"/>
    </location>
</feature>
<dbReference type="InterPro" id="IPR011990">
    <property type="entry name" value="TPR-like_helical_dom_sf"/>
</dbReference>
<feature type="transmembrane region" description="Helical" evidence="1">
    <location>
        <begin position="83"/>
        <end position="101"/>
    </location>
</feature>
<evidence type="ECO:0008006" key="4">
    <source>
        <dbReference type="Google" id="ProtNLM"/>
    </source>
</evidence>
<gene>
    <name evidence="2" type="ORF">NCTC13294_01193</name>
</gene>
<feature type="transmembrane region" description="Helical" evidence="1">
    <location>
        <begin position="235"/>
        <end position="255"/>
    </location>
</feature>
<dbReference type="Gene3D" id="1.25.40.10">
    <property type="entry name" value="Tetratricopeptide repeat domain"/>
    <property type="match status" value="1"/>
</dbReference>
<evidence type="ECO:0000313" key="2">
    <source>
        <dbReference type="EMBL" id="SUX22205.1"/>
    </source>
</evidence>
<feature type="transmembrane region" description="Helical" evidence="1">
    <location>
        <begin position="155"/>
        <end position="175"/>
    </location>
</feature>
<keyword evidence="3" id="KW-1185">Reference proteome</keyword>
<accession>A0A381E6X4</accession>
<proteinExistence type="predicted"/>
<protein>
    <recommendedName>
        <fullName evidence="4">Tetratricopeptide repeat protein</fullName>
    </recommendedName>
</protein>
<reference evidence="2 3" key="1">
    <citation type="submission" date="2018-06" db="EMBL/GenBank/DDBJ databases">
        <authorList>
            <consortium name="Pathogen Informatics"/>
            <person name="Doyle S."/>
        </authorList>
    </citation>
    <scope>NUCLEOTIDE SEQUENCE [LARGE SCALE GENOMIC DNA]</scope>
    <source>
        <strain evidence="2 3">NCTC13294</strain>
    </source>
</reference>
<dbReference type="RefSeq" id="WP_115611509.1">
    <property type="nucleotide sequence ID" value="NZ_JBHLZC010000001.1"/>
</dbReference>
<dbReference type="EMBL" id="UFUW01000001">
    <property type="protein sequence ID" value="SUX22205.1"/>
    <property type="molecule type" value="Genomic_DNA"/>
</dbReference>
<name>A0A381E6X4_9GAMM</name>
<evidence type="ECO:0000256" key="1">
    <source>
        <dbReference type="SAM" id="Phobius"/>
    </source>
</evidence>
<feature type="transmembrane region" description="Helical" evidence="1">
    <location>
        <begin position="132"/>
        <end position="149"/>
    </location>
</feature>
<evidence type="ECO:0000313" key="3">
    <source>
        <dbReference type="Proteomes" id="UP000254572"/>
    </source>
</evidence>
<sequence>MNDIKDNFDKLLRAIRYLFKGGNLLYWGLLAVVLCINGFHDYQQAEIAHKIFADAGVSPDCSITDPKCFDAMLDVSEATSGNFGFFLLQMAAGFLLACKMFDGIMRISEGLEEEPVPYAPVTLVPFLTPLKYLVGMIIIGIVLLPLWLLGGPHAWLYPFLLVTWFFAPAMIMNLIGNDSIGSMISPGGWVQVIRNMGIGNYLSILLFPLITLIGIGFILGFIVGIIAGITHSPMLVVFMIAIIQAFATALTYLYIGYFMREKESQELSEAEQRALYEADTYRMDEEEKKQFAQDLLAVDVLMQEGGFREAETLLLNYTSMHRDIGQYFPAYRILYEFYQVHHRYEELPALEQRLIEAAVHGNERCYLCVRKAVENIALDDIARLPADWIKPLARMAGEHHDYNTVLALTRNFAQRHKGHKDILENYYFAARALDKTGKRDQALHLLAQLISHYPDHPKTAQIRHSYELLQKQTNPKPEQGA</sequence>
<keyword evidence="1" id="KW-0812">Transmembrane</keyword>
<dbReference type="OrthoDB" id="9804044at2"/>
<keyword evidence="1" id="KW-1133">Transmembrane helix</keyword>
<keyword evidence="1" id="KW-0472">Membrane</keyword>